<comment type="caution">
    <text evidence="1">The sequence shown here is derived from an EMBL/GenBank/DDBJ whole genome shotgun (WGS) entry which is preliminary data.</text>
</comment>
<evidence type="ECO:0000313" key="2">
    <source>
        <dbReference type="Proteomes" id="UP000016057"/>
    </source>
</evidence>
<gene>
    <name evidence="1" type="ORF">C683_0318</name>
</gene>
<dbReference type="GO" id="GO:0006355">
    <property type="term" value="P:regulation of DNA-templated transcription"/>
    <property type="evidence" value="ECO:0007669"/>
    <property type="project" value="InterPro"/>
</dbReference>
<dbReference type="Pfam" id="PF19807">
    <property type="entry name" value="DUF6290"/>
    <property type="match status" value="1"/>
</dbReference>
<dbReference type="InterPro" id="IPR010985">
    <property type="entry name" value="Ribbon_hlx_hlx"/>
</dbReference>
<sequence>MVIVSLYFDDKEYENIKKVADLYGVSTTDFIKNSILEDLEDELDYIGAIQSERV</sequence>
<dbReference type="Proteomes" id="UP000016057">
    <property type="component" value="Unassembled WGS sequence"/>
</dbReference>
<dbReference type="SUPFAM" id="SSF47598">
    <property type="entry name" value="Ribbon-helix-helix"/>
    <property type="match status" value="1"/>
</dbReference>
<accession>K8ZCG0</accession>
<dbReference type="AlphaFoldDB" id="K8ZCG0"/>
<reference evidence="1 2" key="1">
    <citation type="journal article" date="2013" name="Genome Announc.">
        <title>Draft Genome Sequence of Catellicoccus marimammalium, a Novel Species Commonly Found in Gull Feces.</title>
        <authorList>
            <person name="Weigand M.R."/>
            <person name="Ryu H."/>
            <person name="Bozcek L."/>
            <person name="Konstantinidis K.T."/>
            <person name="Santo Domingo J.W."/>
        </authorList>
    </citation>
    <scope>NUCLEOTIDE SEQUENCE [LARGE SCALE GENOMIC DNA]</scope>
    <source>
        <strain evidence="1 2">M35/04/3</strain>
    </source>
</reference>
<dbReference type="RefSeq" id="WP_009488598.1">
    <property type="nucleotide sequence ID" value="NZ_AMYT01000010.1"/>
</dbReference>
<keyword evidence="2" id="KW-1185">Reference proteome</keyword>
<dbReference type="EMBL" id="AMYT01000010">
    <property type="protein sequence ID" value="EKU27737.1"/>
    <property type="molecule type" value="Genomic_DNA"/>
</dbReference>
<proteinExistence type="predicted"/>
<dbReference type="InterPro" id="IPR046257">
    <property type="entry name" value="DUF6290"/>
</dbReference>
<name>K8ZCG0_9ENTE</name>
<dbReference type="OrthoDB" id="2299376at2"/>
<evidence type="ECO:0000313" key="1">
    <source>
        <dbReference type="EMBL" id="EKU27737.1"/>
    </source>
</evidence>
<protein>
    <submittedName>
        <fullName evidence="1">Uncharacterized protein</fullName>
    </submittedName>
</protein>
<organism evidence="1 2">
    <name type="scientific">Catellicoccus marimammalium M35/04/3</name>
    <dbReference type="NCBI Taxonomy" id="1234409"/>
    <lineage>
        <taxon>Bacteria</taxon>
        <taxon>Bacillati</taxon>
        <taxon>Bacillota</taxon>
        <taxon>Bacilli</taxon>
        <taxon>Lactobacillales</taxon>
        <taxon>Enterococcaceae</taxon>
        <taxon>Catellicoccus</taxon>
    </lineage>
</organism>